<feature type="region of interest" description="Disordered" evidence="5">
    <location>
        <begin position="113"/>
        <end position="135"/>
    </location>
</feature>
<dbReference type="InterPro" id="IPR005375">
    <property type="entry name" value="UFM1"/>
</dbReference>
<gene>
    <name evidence="6" type="ORF">E2562_023084</name>
</gene>
<evidence type="ECO:0000313" key="6">
    <source>
        <dbReference type="EMBL" id="KAF0926369.1"/>
    </source>
</evidence>
<evidence type="ECO:0000256" key="2">
    <source>
        <dbReference type="ARBA" id="ARBA00015319"/>
    </source>
</evidence>
<proteinExistence type="inferred from homology"/>
<evidence type="ECO:0000256" key="5">
    <source>
        <dbReference type="SAM" id="MobiDB-lite"/>
    </source>
</evidence>
<organism evidence="6 7">
    <name type="scientific">Oryza meyeriana var. granulata</name>
    <dbReference type="NCBI Taxonomy" id="110450"/>
    <lineage>
        <taxon>Eukaryota</taxon>
        <taxon>Viridiplantae</taxon>
        <taxon>Streptophyta</taxon>
        <taxon>Embryophyta</taxon>
        <taxon>Tracheophyta</taxon>
        <taxon>Spermatophyta</taxon>
        <taxon>Magnoliopsida</taxon>
        <taxon>Liliopsida</taxon>
        <taxon>Poales</taxon>
        <taxon>Poaceae</taxon>
        <taxon>BOP clade</taxon>
        <taxon>Oryzoideae</taxon>
        <taxon>Oryzeae</taxon>
        <taxon>Oryzinae</taxon>
        <taxon>Oryza</taxon>
        <taxon>Oryza meyeriana</taxon>
    </lineage>
</organism>
<evidence type="ECO:0000256" key="4">
    <source>
        <dbReference type="ARBA" id="ARBA00022786"/>
    </source>
</evidence>
<dbReference type="Pfam" id="PF03671">
    <property type="entry name" value="Ufm1"/>
    <property type="match status" value="1"/>
</dbReference>
<evidence type="ECO:0000256" key="1">
    <source>
        <dbReference type="ARBA" id="ARBA00010230"/>
    </source>
</evidence>
<comment type="caution">
    <text evidence="6">The sequence shown here is derived from an EMBL/GenBank/DDBJ whole genome shotgun (WGS) entry which is preliminary data.</text>
</comment>
<comment type="similarity">
    <text evidence="1">Belongs to the UFM1 family.</text>
</comment>
<keyword evidence="4" id="KW-0833">Ubl conjugation pathway</keyword>
<dbReference type="OrthoDB" id="284357at2759"/>
<dbReference type="PANTHER" id="PTHR15825">
    <property type="entry name" value="UBIQUITIN-FOLD MODIFIER 1"/>
    <property type="match status" value="1"/>
</dbReference>
<name>A0A6G1EP26_9ORYZ</name>
<dbReference type="InterPro" id="IPR029071">
    <property type="entry name" value="Ubiquitin-like_domsf"/>
</dbReference>
<keyword evidence="3" id="KW-1017">Isopeptide bond</keyword>
<feature type="compositionally biased region" description="Basic and acidic residues" evidence="5">
    <location>
        <begin position="116"/>
        <end position="129"/>
    </location>
</feature>
<reference evidence="6 7" key="1">
    <citation type="submission" date="2019-11" db="EMBL/GenBank/DDBJ databases">
        <title>Whole genome sequence of Oryza granulata.</title>
        <authorList>
            <person name="Li W."/>
        </authorList>
    </citation>
    <scope>NUCLEOTIDE SEQUENCE [LARGE SCALE GENOMIC DNA]</scope>
    <source>
        <strain evidence="7">cv. Menghai</strain>
        <tissue evidence="6">Leaf</tissue>
    </source>
</reference>
<protein>
    <recommendedName>
        <fullName evidence="2">Ubiquitin-fold modifier 1</fullName>
    </recommendedName>
</protein>
<dbReference type="GO" id="GO:0005737">
    <property type="term" value="C:cytoplasm"/>
    <property type="evidence" value="ECO:0007669"/>
    <property type="project" value="TreeGrafter"/>
</dbReference>
<dbReference type="EMBL" id="SPHZ02000003">
    <property type="protein sequence ID" value="KAF0926369.1"/>
    <property type="molecule type" value="Genomic_DNA"/>
</dbReference>
<dbReference type="GO" id="GO:0005634">
    <property type="term" value="C:nucleus"/>
    <property type="evidence" value="ECO:0007669"/>
    <property type="project" value="TreeGrafter"/>
</dbReference>
<dbReference type="SUPFAM" id="SSF54236">
    <property type="entry name" value="Ubiquitin-like"/>
    <property type="match status" value="1"/>
</dbReference>
<dbReference type="GO" id="GO:1990592">
    <property type="term" value="P:protein K69-linked ufmylation"/>
    <property type="evidence" value="ECO:0007669"/>
    <property type="project" value="TreeGrafter"/>
</dbReference>
<feature type="region of interest" description="Disordered" evidence="5">
    <location>
        <begin position="198"/>
        <end position="237"/>
    </location>
</feature>
<dbReference type="Gene3D" id="3.10.20.90">
    <property type="entry name" value="Phosphatidylinositol 3-kinase Catalytic Subunit, Chain A, domain 1"/>
    <property type="match status" value="1"/>
</dbReference>
<dbReference type="Proteomes" id="UP000479710">
    <property type="component" value="Unassembled WGS sequence"/>
</dbReference>
<evidence type="ECO:0000256" key="3">
    <source>
        <dbReference type="ARBA" id="ARBA00022499"/>
    </source>
</evidence>
<accession>A0A6G1EP26</accession>
<dbReference type="PANTHER" id="PTHR15825:SF0">
    <property type="entry name" value="UBIQUITIN-FOLD MODIFIER 1"/>
    <property type="match status" value="1"/>
</dbReference>
<dbReference type="AlphaFoldDB" id="A0A6G1EP26"/>
<keyword evidence="7" id="KW-1185">Reference proteome</keyword>
<evidence type="ECO:0000313" key="7">
    <source>
        <dbReference type="Proteomes" id="UP000479710"/>
    </source>
</evidence>
<sequence length="237" mass="25723">MKAPLQARRLIPECLGRQIWSPRPRKTPDPTSHVPVVVSVQCAEAAPFTAVHKFTAEVFKVPPHTSAIITSDKVNGSKQARNTPRSTALGRVVPPSLARSSCTAAVHGQEATIPSQERRATDVHGREGRATAVHSQEGAIPYRECRAATVPSREDRGAAVHYWEGYAVAIFGQEHHAVAWISPRRAAPPMTTETLLGCQPPLPSATEGASPPCRCHRPGQPRRCPLRWDPSEPISQS</sequence>